<dbReference type="Proteomes" id="UP001177021">
    <property type="component" value="Unassembled WGS sequence"/>
</dbReference>
<keyword evidence="2" id="KW-1185">Reference proteome</keyword>
<dbReference type="EMBL" id="CASHSV030000055">
    <property type="protein sequence ID" value="CAJ2644939.1"/>
    <property type="molecule type" value="Genomic_DNA"/>
</dbReference>
<accession>A0ACB0JIJ5</accession>
<comment type="caution">
    <text evidence="1">The sequence shown here is derived from an EMBL/GenBank/DDBJ whole genome shotgun (WGS) entry which is preliminary data.</text>
</comment>
<evidence type="ECO:0000313" key="1">
    <source>
        <dbReference type="EMBL" id="CAJ2644939.1"/>
    </source>
</evidence>
<organism evidence="1 2">
    <name type="scientific">Trifolium pratense</name>
    <name type="common">Red clover</name>
    <dbReference type="NCBI Taxonomy" id="57577"/>
    <lineage>
        <taxon>Eukaryota</taxon>
        <taxon>Viridiplantae</taxon>
        <taxon>Streptophyta</taxon>
        <taxon>Embryophyta</taxon>
        <taxon>Tracheophyta</taxon>
        <taxon>Spermatophyta</taxon>
        <taxon>Magnoliopsida</taxon>
        <taxon>eudicotyledons</taxon>
        <taxon>Gunneridae</taxon>
        <taxon>Pentapetalae</taxon>
        <taxon>rosids</taxon>
        <taxon>fabids</taxon>
        <taxon>Fabales</taxon>
        <taxon>Fabaceae</taxon>
        <taxon>Papilionoideae</taxon>
        <taxon>50 kb inversion clade</taxon>
        <taxon>NPAAA clade</taxon>
        <taxon>Hologalegina</taxon>
        <taxon>IRL clade</taxon>
        <taxon>Trifolieae</taxon>
        <taxon>Trifolium</taxon>
    </lineage>
</organism>
<proteinExistence type="predicted"/>
<protein>
    <submittedName>
        <fullName evidence="1">Uncharacterized protein</fullName>
    </submittedName>
</protein>
<gene>
    <name evidence="1" type="ORF">MILVUS5_LOCUS13894</name>
</gene>
<evidence type="ECO:0000313" key="2">
    <source>
        <dbReference type="Proteomes" id="UP001177021"/>
    </source>
</evidence>
<name>A0ACB0JIJ5_TRIPR</name>
<sequence length="120" mass="13707">MVYSDVLNNYFNDDNDMKMKVMKLIFLKQCYIWAQEQKTWCSTQGHNFFCNSNLNHVFQPEVIESDGVVAIERAKNENCGKSERLRAQPSLHLPSTSLSHHLCLAASPPSLLILKVHSPD</sequence>
<reference evidence="1" key="1">
    <citation type="submission" date="2023-10" db="EMBL/GenBank/DDBJ databases">
        <authorList>
            <person name="Rodriguez Cubillos JULIANA M."/>
            <person name="De Vega J."/>
        </authorList>
    </citation>
    <scope>NUCLEOTIDE SEQUENCE</scope>
</reference>